<evidence type="ECO:0000313" key="17">
    <source>
        <dbReference type="Proteomes" id="UP001385951"/>
    </source>
</evidence>
<dbReference type="InterPro" id="IPR011009">
    <property type="entry name" value="Kinase-like_dom_sf"/>
</dbReference>
<evidence type="ECO:0000256" key="5">
    <source>
        <dbReference type="ARBA" id="ARBA00022777"/>
    </source>
</evidence>
<dbReference type="InterPro" id="IPR017441">
    <property type="entry name" value="Protein_kinase_ATP_BS"/>
</dbReference>
<dbReference type="InterPro" id="IPR006575">
    <property type="entry name" value="RWD_dom"/>
</dbReference>
<dbReference type="GO" id="GO:0005524">
    <property type="term" value="F:ATP binding"/>
    <property type="evidence" value="ECO:0007669"/>
    <property type="project" value="UniProtKB-UniRule"/>
</dbReference>
<sequence>MTSPIIKVLDPKNITKSRLKKIDEKIHELIKEYQGEEVCFTIISEVKDIIDDFQQTTEKILSLEEEREKRLQNERRKLEEKEAELEYEQELAKERQSKVLNEQLSRYHDEFYQDSYNSASLDASQSARNNDDLIPPDTSGCYVFANPIWGDIPNSKSTFKFKAVQGFIAYTQKNDILSSISKQYIVKPYVSQDIQRKFNNKKIEVLYILTQVTIDNPFWLTDDGITVVRQFERDLEQIRHLNNENIFKLYGYQIDRKEYGWEINLLSQFSQTAEYLHDMLSTAEFFSWELARSWLIQLLPGIEYLHNSGLTHYLICPFTVLVCDAEVDYYYQNSNKDMSYDDDDGEPTTIKVLKLLHPSYGFSLLSMLNEYPNINQLKSKSGKYGFMKHLIPTNWIDPEFPCGPKSDIWNLGVLFLRIMINYNTLTKLYPRPEDFLRNFNPDDYGEARDHAETVYDLLSRMIQPKASKRPSLLELNALKFFRDGIHYVNNTEKNPRIMFDSTTPISPIPDHIDSFRAPLGSIRYQAAAIEASRRNLSPALPSRRRYSNQNQNPYLGDTPSANSGNAIDSRYEREFEEVSKLGKGGFGEVVKARNRMEGTFYAIKKVKHRANKLEVILSEVLSLARLNHQYIVRYYGCWVEEVNPANDSGAIDSDSASESDSDNDFESPIARSSSAMRAHDDSFQVDYLANSLDAQLDYSDSDFDDRIVFANSSDGNQAVESDEDNTSCDEDTDDDDTEDEETDEFTDEASSSKTTRSHFIRHNKTEINKLRDLHQAKSILYIQMEFCENKTLLDLIEQGLPKNPNEYWRLFRQILEAVSYIHSSGFIHRDLKPMNIFIDKSNNVKIGDFGLAKNSQFSSAILDNNQVASTGNKEFSTVVGTVFYTAKEVATGEYDEKVDMYSLGIIFFEMCYPLSTGMERAATLNNLRLASIEFPSNFTDSKYKVQKKIIRSLLNHNPKERPGANDLLQTGWLPVEYEDRIIKEALKALSDPASPWQQKVRESLFSQPYVLARDLMFDSHVKS</sequence>
<feature type="compositionally biased region" description="Polar residues" evidence="13">
    <location>
        <begin position="547"/>
        <end position="566"/>
    </location>
</feature>
<dbReference type="InterPro" id="IPR050339">
    <property type="entry name" value="CC_SR_Kinase"/>
</dbReference>
<reference evidence="16 17" key="1">
    <citation type="submission" date="2022-09" db="EMBL/GenBank/DDBJ databases">
        <authorList>
            <person name="Palmer J.M."/>
        </authorList>
    </citation>
    <scope>NUCLEOTIDE SEQUENCE [LARGE SCALE GENOMIC DNA]</scope>
    <source>
        <strain evidence="16 17">DSM 7382</strain>
    </source>
</reference>
<name>A0AAW0FN23_9APHY</name>
<evidence type="ECO:0000256" key="9">
    <source>
        <dbReference type="ARBA" id="ARBA00048659"/>
    </source>
</evidence>
<dbReference type="SUPFAM" id="SSF56112">
    <property type="entry name" value="Protein kinase-like (PK-like)"/>
    <property type="match status" value="2"/>
</dbReference>
<dbReference type="Pfam" id="PF00069">
    <property type="entry name" value="Pkinase"/>
    <property type="match status" value="2"/>
</dbReference>
<feature type="region of interest" description="Disordered" evidence="13">
    <location>
        <begin position="712"/>
        <end position="757"/>
    </location>
</feature>
<dbReference type="EMBL" id="JASBNA010000047">
    <property type="protein sequence ID" value="KAK7680687.1"/>
    <property type="molecule type" value="Genomic_DNA"/>
</dbReference>
<feature type="coiled-coil region" evidence="12">
    <location>
        <begin position="12"/>
        <end position="98"/>
    </location>
</feature>
<dbReference type="GO" id="GO:0005634">
    <property type="term" value="C:nucleus"/>
    <property type="evidence" value="ECO:0007669"/>
    <property type="project" value="TreeGrafter"/>
</dbReference>
<feature type="domain" description="RWD" evidence="15">
    <location>
        <begin position="1"/>
        <end position="53"/>
    </location>
</feature>
<evidence type="ECO:0000256" key="8">
    <source>
        <dbReference type="ARBA" id="ARBA00037982"/>
    </source>
</evidence>
<keyword evidence="17" id="KW-1185">Reference proteome</keyword>
<dbReference type="SUPFAM" id="SSF54495">
    <property type="entry name" value="UBC-like"/>
    <property type="match status" value="1"/>
</dbReference>
<feature type="domain" description="Protein kinase" evidence="14">
    <location>
        <begin position="174"/>
        <end position="481"/>
    </location>
</feature>
<comment type="similarity">
    <text evidence="8">Belongs to the protein kinase superfamily. Ser/Thr protein kinase family. GCN2 subfamily.</text>
</comment>
<feature type="domain" description="Protein kinase" evidence="14">
    <location>
        <begin position="575"/>
        <end position="973"/>
    </location>
</feature>
<evidence type="ECO:0000256" key="11">
    <source>
        <dbReference type="PROSITE-ProRule" id="PRU10141"/>
    </source>
</evidence>
<dbReference type="GO" id="GO:0004694">
    <property type="term" value="F:eukaryotic translation initiation factor 2alpha kinase activity"/>
    <property type="evidence" value="ECO:0007669"/>
    <property type="project" value="TreeGrafter"/>
</dbReference>
<dbReference type="Gene3D" id="3.10.110.10">
    <property type="entry name" value="Ubiquitin Conjugating Enzyme"/>
    <property type="match status" value="1"/>
</dbReference>
<accession>A0AAW0FN23</accession>
<comment type="catalytic activity">
    <reaction evidence="10">
        <text>L-seryl-[protein] + ATP = O-phospho-L-seryl-[protein] + ADP + H(+)</text>
        <dbReference type="Rhea" id="RHEA:17989"/>
        <dbReference type="Rhea" id="RHEA-COMP:9863"/>
        <dbReference type="Rhea" id="RHEA-COMP:11604"/>
        <dbReference type="ChEBI" id="CHEBI:15378"/>
        <dbReference type="ChEBI" id="CHEBI:29999"/>
        <dbReference type="ChEBI" id="CHEBI:30616"/>
        <dbReference type="ChEBI" id="CHEBI:83421"/>
        <dbReference type="ChEBI" id="CHEBI:456216"/>
        <dbReference type="EC" id="2.7.11.1"/>
    </reaction>
    <physiologicalReaction direction="left-to-right" evidence="10">
        <dbReference type="Rhea" id="RHEA:17990"/>
    </physiologicalReaction>
</comment>
<organism evidence="16 17">
    <name type="scientific">Cerrena zonata</name>
    <dbReference type="NCBI Taxonomy" id="2478898"/>
    <lineage>
        <taxon>Eukaryota</taxon>
        <taxon>Fungi</taxon>
        <taxon>Dikarya</taxon>
        <taxon>Basidiomycota</taxon>
        <taxon>Agaricomycotina</taxon>
        <taxon>Agaricomycetes</taxon>
        <taxon>Polyporales</taxon>
        <taxon>Cerrenaceae</taxon>
        <taxon>Cerrena</taxon>
    </lineage>
</organism>
<keyword evidence="12" id="KW-0175">Coiled coil</keyword>
<feature type="compositionally biased region" description="Acidic residues" evidence="13">
    <location>
        <begin position="655"/>
        <end position="665"/>
    </location>
</feature>
<dbReference type="Gene3D" id="1.10.510.10">
    <property type="entry name" value="Transferase(Phosphotransferase) domain 1"/>
    <property type="match status" value="2"/>
</dbReference>
<dbReference type="PROSITE" id="PS00107">
    <property type="entry name" value="PROTEIN_KINASE_ATP"/>
    <property type="match status" value="1"/>
</dbReference>
<dbReference type="CDD" id="cd14046">
    <property type="entry name" value="STKc_EIF2AK4_GCN2_rpt2"/>
    <property type="match status" value="1"/>
</dbReference>
<dbReference type="EC" id="2.7.11.1" evidence="1"/>
<evidence type="ECO:0000256" key="10">
    <source>
        <dbReference type="ARBA" id="ARBA00048977"/>
    </source>
</evidence>
<feature type="compositionally biased region" description="Acidic residues" evidence="13">
    <location>
        <begin position="720"/>
        <end position="747"/>
    </location>
</feature>
<dbReference type="InterPro" id="IPR016135">
    <property type="entry name" value="UBQ-conjugating_enzyme/RWD"/>
</dbReference>
<keyword evidence="6 11" id="KW-0067">ATP-binding</keyword>
<dbReference type="GO" id="GO:0017148">
    <property type="term" value="P:negative regulation of translation"/>
    <property type="evidence" value="ECO:0007669"/>
    <property type="project" value="UniProtKB-KW"/>
</dbReference>
<evidence type="ECO:0000259" key="15">
    <source>
        <dbReference type="PROSITE" id="PS50908"/>
    </source>
</evidence>
<keyword evidence="7" id="KW-0652">Protein synthesis inhibitor</keyword>
<evidence type="ECO:0000256" key="2">
    <source>
        <dbReference type="ARBA" id="ARBA00022527"/>
    </source>
</evidence>
<evidence type="ECO:0000259" key="14">
    <source>
        <dbReference type="PROSITE" id="PS50011"/>
    </source>
</evidence>
<dbReference type="SMART" id="SM00220">
    <property type="entry name" value="S_TKc"/>
    <property type="match status" value="1"/>
</dbReference>
<feature type="binding site" evidence="11">
    <location>
        <position position="605"/>
    </location>
    <ligand>
        <name>ATP</name>
        <dbReference type="ChEBI" id="CHEBI:30616"/>
    </ligand>
</feature>
<evidence type="ECO:0000256" key="12">
    <source>
        <dbReference type="SAM" id="Coils"/>
    </source>
</evidence>
<dbReference type="AlphaFoldDB" id="A0AAW0FN23"/>
<dbReference type="Proteomes" id="UP001385951">
    <property type="component" value="Unassembled WGS sequence"/>
</dbReference>
<keyword evidence="5" id="KW-0418">Kinase</keyword>
<proteinExistence type="inferred from homology"/>
<dbReference type="PROSITE" id="PS50908">
    <property type="entry name" value="RWD"/>
    <property type="match status" value="1"/>
</dbReference>
<dbReference type="PANTHER" id="PTHR11042:SF160">
    <property type="entry name" value="EUKARYOTIC TRANSLATION INITIATION FACTOR 2-ALPHA KINASE 1"/>
    <property type="match status" value="1"/>
</dbReference>
<dbReference type="Pfam" id="PF05773">
    <property type="entry name" value="RWD"/>
    <property type="match status" value="1"/>
</dbReference>
<evidence type="ECO:0000256" key="6">
    <source>
        <dbReference type="ARBA" id="ARBA00022840"/>
    </source>
</evidence>
<dbReference type="PROSITE" id="PS50011">
    <property type="entry name" value="PROTEIN_KINASE_DOM"/>
    <property type="match status" value="2"/>
</dbReference>
<protein>
    <recommendedName>
        <fullName evidence="1">non-specific serine/threonine protein kinase</fullName>
        <ecNumber evidence="1">2.7.11.1</ecNumber>
    </recommendedName>
</protein>
<evidence type="ECO:0000256" key="13">
    <source>
        <dbReference type="SAM" id="MobiDB-lite"/>
    </source>
</evidence>
<dbReference type="PANTHER" id="PTHR11042">
    <property type="entry name" value="EUKARYOTIC TRANSLATION INITIATION FACTOR 2-ALPHA KINASE EIF2-ALPHA KINASE -RELATED"/>
    <property type="match status" value="1"/>
</dbReference>
<dbReference type="Gene3D" id="3.30.200.20">
    <property type="entry name" value="Phosphorylase Kinase, domain 1"/>
    <property type="match status" value="1"/>
</dbReference>
<dbReference type="GO" id="GO:0005737">
    <property type="term" value="C:cytoplasm"/>
    <property type="evidence" value="ECO:0007669"/>
    <property type="project" value="TreeGrafter"/>
</dbReference>
<keyword evidence="4 11" id="KW-0547">Nucleotide-binding</keyword>
<feature type="region of interest" description="Disordered" evidence="13">
    <location>
        <begin position="649"/>
        <end position="673"/>
    </location>
</feature>
<evidence type="ECO:0000256" key="3">
    <source>
        <dbReference type="ARBA" id="ARBA00022679"/>
    </source>
</evidence>
<keyword evidence="3" id="KW-0808">Transferase</keyword>
<evidence type="ECO:0000256" key="1">
    <source>
        <dbReference type="ARBA" id="ARBA00012513"/>
    </source>
</evidence>
<feature type="region of interest" description="Disordered" evidence="13">
    <location>
        <begin position="538"/>
        <end position="566"/>
    </location>
</feature>
<dbReference type="InterPro" id="IPR000719">
    <property type="entry name" value="Prot_kinase_dom"/>
</dbReference>
<comment type="caution">
    <text evidence="16">The sequence shown here is derived from an EMBL/GenBank/DDBJ whole genome shotgun (WGS) entry which is preliminary data.</text>
</comment>
<evidence type="ECO:0000313" key="16">
    <source>
        <dbReference type="EMBL" id="KAK7680687.1"/>
    </source>
</evidence>
<keyword evidence="2" id="KW-0723">Serine/threonine-protein kinase</keyword>
<evidence type="ECO:0000256" key="7">
    <source>
        <dbReference type="ARBA" id="ARBA00023193"/>
    </source>
</evidence>
<evidence type="ECO:0000256" key="4">
    <source>
        <dbReference type="ARBA" id="ARBA00022741"/>
    </source>
</evidence>
<comment type="catalytic activity">
    <reaction evidence="9">
        <text>L-threonyl-[protein] + ATP = O-phospho-L-threonyl-[protein] + ADP + H(+)</text>
        <dbReference type="Rhea" id="RHEA:46608"/>
        <dbReference type="Rhea" id="RHEA-COMP:11060"/>
        <dbReference type="Rhea" id="RHEA-COMP:11605"/>
        <dbReference type="ChEBI" id="CHEBI:15378"/>
        <dbReference type="ChEBI" id="CHEBI:30013"/>
        <dbReference type="ChEBI" id="CHEBI:30616"/>
        <dbReference type="ChEBI" id="CHEBI:61977"/>
        <dbReference type="ChEBI" id="CHEBI:456216"/>
        <dbReference type="EC" id="2.7.11.1"/>
    </reaction>
    <physiologicalReaction direction="left-to-right" evidence="9">
        <dbReference type="Rhea" id="RHEA:46609"/>
    </physiologicalReaction>
</comment>
<dbReference type="PROSITE" id="PS00108">
    <property type="entry name" value="PROTEIN_KINASE_ST"/>
    <property type="match status" value="1"/>
</dbReference>
<dbReference type="InterPro" id="IPR008271">
    <property type="entry name" value="Ser/Thr_kinase_AS"/>
</dbReference>
<gene>
    <name evidence="16" type="ORF">QCA50_016255</name>
</gene>